<dbReference type="Proteomes" id="UP000265581">
    <property type="component" value="Unassembled WGS sequence"/>
</dbReference>
<keyword evidence="1" id="KW-1133">Transmembrane helix</keyword>
<dbReference type="RefSeq" id="WP_119702261.1">
    <property type="nucleotide sequence ID" value="NZ_JBHSOI010000001.1"/>
</dbReference>
<dbReference type="EMBL" id="QUBR01000001">
    <property type="protein sequence ID" value="REK72126.1"/>
    <property type="molecule type" value="Genomic_DNA"/>
</dbReference>
<comment type="caution">
    <text evidence="2">The sequence shown here is derived from an EMBL/GenBank/DDBJ whole genome shotgun (WGS) entry which is preliminary data.</text>
</comment>
<sequence length="142" mass="14858">MSRREEGTATIEFIWLSLLLLVPLVYVLVAVFDTQRAAYGVSTASRAAALAFLQSPDPASGEQRAKAAAGVALDDQGLDGASVRVSCLPSPADCFEPGSSVRVVVRATQPLPLTPSALGRQLGGITVDSTHTEPFGSYRAAR</sequence>
<keyword evidence="1" id="KW-0812">Transmembrane</keyword>
<organism evidence="2 3">
    <name type="scientific">Aeromicrobium endophyticum</name>
    <dbReference type="NCBI Taxonomy" id="2292704"/>
    <lineage>
        <taxon>Bacteria</taxon>
        <taxon>Bacillati</taxon>
        <taxon>Actinomycetota</taxon>
        <taxon>Actinomycetes</taxon>
        <taxon>Propionibacteriales</taxon>
        <taxon>Nocardioidaceae</taxon>
        <taxon>Aeromicrobium</taxon>
    </lineage>
</organism>
<dbReference type="AlphaFoldDB" id="A0A371P9E5"/>
<evidence type="ECO:0000313" key="2">
    <source>
        <dbReference type="EMBL" id="REK72126.1"/>
    </source>
</evidence>
<gene>
    <name evidence="2" type="ORF">DX116_00275</name>
</gene>
<evidence type="ECO:0008006" key="4">
    <source>
        <dbReference type="Google" id="ProtNLM"/>
    </source>
</evidence>
<feature type="transmembrane region" description="Helical" evidence="1">
    <location>
        <begin position="12"/>
        <end position="32"/>
    </location>
</feature>
<name>A0A371P9E5_9ACTN</name>
<keyword evidence="1" id="KW-0472">Membrane</keyword>
<reference evidence="2 3" key="1">
    <citation type="submission" date="2018-08" db="EMBL/GenBank/DDBJ databases">
        <title>Aeromicrobium sp. M2KJ-4, whole genome shotgun sequence.</title>
        <authorList>
            <person name="Tuo L."/>
        </authorList>
    </citation>
    <scope>NUCLEOTIDE SEQUENCE [LARGE SCALE GENOMIC DNA]</scope>
    <source>
        <strain evidence="2 3">M2KJ-4</strain>
    </source>
</reference>
<evidence type="ECO:0000313" key="3">
    <source>
        <dbReference type="Proteomes" id="UP000265581"/>
    </source>
</evidence>
<accession>A0A371P9E5</accession>
<proteinExistence type="predicted"/>
<dbReference type="OrthoDB" id="3746929at2"/>
<keyword evidence="3" id="KW-1185">Reference proteome</keyword>
<evidence type="ECO:0000256" key="1">
    <source>
        <dbReference type="SAM" id="Phobius"/>
    </source>
</evidence>
<protein>
    <recommendedName>
        <fullName evidence="4">Pilus assembly protein</fullName>
    </recommendedName>
</protein>